<feature type="compositionally biased region" description="Pro residues" evidence="1">
    <location>
        <begin position="10"/>
        <end position="19"/>
    </location>
</feature>
<feature type="region of interest" description="Disordered" evidence="1">
    <location>
        <begin position="1"/>
        <end position="25"/>
    </location>
</feature>
<name>A0A7W8IG56_9BACT</name>
<accession>A0A7W8IG56</accession>
<dbReference type="PANTHER" id="PTHR13343:SF24">
    <property type="entry name" value="OS07G0573800 PROTEIN"/>
    <property type="match status" value="1"/>
</dbReference>
<dbReference type="InterPro" id="IPR012349">
    <property type="entry name" value="Split_barrel_FMN-bd"/>
</dbReference>
<organism evidence="4 5">
    <name type="scientific">Tunturiibacter empetritectus</name>
    <dbReference type="NCBI Taxonomy" id="3069691"/>
    <lineage>
        <taxon>Bacteria</taxon>
        <taxon>Pseudomonadati</taxon>
        <taxon>Acidobacteriota</taxon>
        <taxon>Terriglobia</taxon>
        <taxon>Terriglobales</taxon>
        <taxon>Acidobacteriaceae</taxon>
        <taxon>Tunturiibacter</taxon>
    </lineage>
</organism>
<feature type="domain" description="DUF2470" evidence="2">
    <location>
        <begin position="179"/>
        <end position="253"/>
    </location>
</feature>
<dbReference type="PANTHER" id="PTHR13343">
    <property type="entry name" value="CREG1 PROTEIN"/>
    <property type="match status" value="1"/>
</dbReference>
<proteinExistence type="predicted"/>
<dbReference type="Pfam" id="PF10615">
    <property type="entry name" value="DUF2470"/>
    <property type="match status" value="1"/>
</dbReference>
<sequence length="268" mass="28783">MSNQHAAPINPNPQPPVPEPSHAERSRTLLHQASVATLSTVSRKQPGFPFGSLMPYALDASGRPLFLISTMAMHTQNLKGDPRASLFVSQPAADGDVLGAARVTLVGAVHEIIEKEKPGARELYLKAHPNSHYWVDFTDFAFFRLEPVDVYYVGGFGVMGWVTAADYASASPDPLAGAAQGILDHMNADHGDALVLLTKTHAGLEAESATMTSVDRLGFHVRAVTPAGIKGARIAFLREAKTPGDTRSVLVEMVKQARQNHALPTNAY</sequence>
<keyword evidence="5" id="KW-1185">Reference proteome</keyword>
<dbReference type="Proteomes" id="UP000568106">
    <property type="component" value="Unassembled WGS sequence"/>
</dbReference>
<dbReference type="InterPro" id="IPR037119">
    <property type="entry name" value="Haem_oxidase_HugZ-like_sf"/>
</dbReference>
<evidence type="ECO:0008006" key="6">
    <source>
        <dbReference type="Google" id="ProtNLM"/>
    </source>
</evidence>
<protein>
    <recommendedName>
        <fullName evidence="6">DUF2470 domain-containing protein</fullName>
    </recommendedName>
</protein>
<evidence type="ECO:0000313" key="4">
    <source>
        <dbReference type="EMBL" id="MBB5316577.1"/>
    </source>
</evidence>
<dbReference type="Gene3D" id="3.20.180.10">
    <property type="entry name" value="PNP-oxidase-like"/>
    <property type="match status" value="1"/>
</dbReference>
<dbReference type="AlphaFoldDB" id="A0A7W8IG56"/>
<evidence type="ECO:0000256" key="1">
    <source>
        <dbReference type="SAM" id="MobiDB-lite"/>
    </source>
</evidence>
<comment type="caution">
    <text evidence="4">The sequence shown here is derived from an EMBL/GenBank/DDBJ whole genome shotgun (WGS) entry which is preliminary data.</text>
</comment>
<evidence type="ECO:0000259" key="2">
    <source>
        <dbReference type="Pfam" id="PF10615"/>
    </source>
</evidence>
<evidence type="ECO:0000313" key="5">
    <source>
        <dbReference type="Proteomes" id="UP000568106"/>
    </source>
</evidence>
<reference evidence="4" key="1">
    <citation type="submission" date="2020-08" db="EMBL/GenBank/DDBJ databases">
        <title>Genomic Encyclopedia of Type Strains, Phase IV (KMG-V): Genome sequencing to study the core and pangenomes of soil and plant-associated prokaryotes.</title>
        <authorList>
            <person name="Whitman W."/>
        </authorList>
    </citation>
    <scope>NUCLEOTIDE SEQUENCE [LARGE SCALE GENOMIC DNA]</scope>
    <source>
        <strain evidence="4">M8UP27</strain>
    </source>
</reference>
<dbReference type="GO" id="GO:0005737">
    <property type="term" value="C:cytoplasm"/>
    <property type="evidence" value="ECO:0007669"/>
    <property type="project" value="UniProtKB-ARBA"/>
</dbReference>
<dbReference type="InterPro" id="IPR055343">
    <property type="entry name" value="CREG_beta-barrel"/>
</dbReference>
<dbReference type="Pfam" id="PF13883">
    <property type="entry name" value="CREG_beta-barrel"/>
    <property type="match status" value="1"/>
</dbReference>
<gene>
    <name evidence="4" type="ORF">HDF09_001227</name>
</gene>
<dbReference type="SUPFAM" id="SSF50475">
    <property type="entry name" value="FMN-binding split barrel"/>
    <property type="match status" value="1"/>
</dbReference>
<evidence type="ECO:0000259" key="3">
    <source>
        <dbReference type="Pfam" id="PF13883"/>
    </source>
</evidence>
<dbReference type="Gene3D" id="2.30.110.10">
    <property type="entry name" value="Electron Transport, Fmn-binding Protein, Chain A"/>
    <property type="match status" value="1"/>
</dbReference>
<feature type="domain" description="CREG-like beta-barrel" evidence="3">
    <location>
        <begin position="21"/>
        <end position="168"/>
    </location>
</feature>
<dbReference type="EMBL" id="JACHDY010000001">
    <property type="protein sequence ID" value="MBB5316577.1"/>
    <property type="molecule type" value="Genomic_DNA"/>
</dbReference>
<dbReference type="InterPro" id="IPR019595">
    <property type="entry name" value="DUF2470"/>
</dbReference>